<dbReference type="PANTHER" id="PTHR30509">
    <property type="entry name" value="P-HYDROXYBENZOIC ACID EFFLUX PUMP SUBUNIT-RELATED"/>
    <property type="match status" value="1"/>
</dbReference>
<feature type="transmembrane region" description="Helical" evidence="7">
    <location>
        <begin position="144"/>
        <end position="163"/>
    </location>
</feature>
<dbReference type="PANTHER" id="PTHR30509:SF8">
    <property type="entry name" value="INNER MEMBRANE PROTEIN YCCS"/>
    <property type="match status" value="1"/>
</dbReference>
<comment type="similarity">
    <text evidence="6">Belongs to the YccS/YhfK family.</text>
</comment>
<comment type="caution">
    <text evidence="10">The sequence shown here is derived from an EMBL/GenBank/DDBJ whole genome shotgun (WGS) entry which is preliminary data.</text>
</comment>
<evidence type="ECO:0000256" key="4">
    <source>
        <dbReference type="ARBA" id="ARBA00022989"/>
    </source>
</evidence>
<sequence length="718" mass="83341">MKNVFNSLRLQWLNINMLNVLAVFISTNIAAIVIWQLEISHLAMPLVLGIIATALSEQSNRLTGRFKDLILMLIAFGTVSLISQFFLTKGWIFVPLLTIITFIVVMLGAVGGRYSKIAFCTLLVAVYTALVYTPNVVWYINTTLILLGTLIYSFISLLIYLCLPNRATQESLASYFDSLGNYLQQKSTFFDFDDINRLSDKKLALARANTAVMRSFDEVREVLFSRLDQQHRHFHTQKMLRYYLTGQEIWERTSSSHSQYQDLLEEFQHTDLVFRLRRLLELQAIECQYIAKALRHNLDYKPNFKMQRVLKGLQNSLQYHQKETKASFYQLSSMVENLKNITLLFETLYEENICNDFGKNNQQTYRLLSENISGIGNIFYTIKKQCYLGSELFRHAIRLSIVVFVCCSIVQIFHLELGYWILLTAILVCKPNYSATKKRLVQRILGTLLGVFVGLSLRYLSPTLEAQLGIIVATSSLFFFFMERKYSYASFFITIQVLVSFDVIGLGKEMAILPRILDTFIGAGIAWFAVSFLWADWRYLNLRQNLEETLKSSSLYLRHIMAQLQFGYRDHFGYRLARRMAYHNVAKLSTTVSAMQEEPKKYKNSLAVAPQLLELNYTLLSYISALGVYRKESDTINHQFEYSTVFFQQGKFISRLLDSTYSETKQRSTQLNDLITQLQYLEQDYLDHEKDKARLLVQQLSLIAQLLLQFEQYKKSKF</sequence>
<dbReference type="NCBIfam" id="TIGR01666">
    <property type="entry name" value="YCCS"/>
    <property type="match status" value="1"/>
</dbReference>
<keyword evidence="3 7" id="KW-0812">Transmembrane</keyword>
<comment type="subcellular location">
    <subcellularLocation>
        <location evidence="1">Cell membrane</location>
        <topology evidence="1">Multi-pass membrane protein</topology>
    </subcellularLocation>
</comment>
<dbReference type="GO" id="GO:0005886">
    <property type="term" value="C:plasma membrane"/>
    <property type="evidence" value="ECO:0007669"/>
    <property type="project" value="UniProtKB-SubCell"/>
</dbReference>
<feature type="transmembrane region" description="Helical" evidence="7">
    <location>
        <begin position="512"/>
        <end position="535"/>
    </location>
</feature>
<evidence type="ECO:0000259" key="9">
    <source>
        <dbReference type="Pfam" id="PF13515"/>
    </source>
</evidence>
<evidence type="ECO:0000259" key="8">
    <source>
        <dbReference type="Pfam" id="PF12805"/>
    </source>
</evidence>
<dbReference type="InterPro" id="IPR010020">
    <property type="entry name" value="Integral_membrane_YCCS_YHJK"/>
</dbReference>
<keyword evidence="2" id="KW-1003">Cell membrane</keyword>
<keyword evidence="5 7" id="KW-0472">Membrane</keyword>
<feature type="transmembrane region" description="Helical" evidence="7">
    <location>
        <begin position="466"/>
        <end position="482"/>
    </location>
</feature>
<dbReference type="Pfam" id="PF13515">
    <property type="entry name" value="FUSC_2"/>
    <property type="match status" value="1"/>
</dbReference>
<dbReference type="RefSeq" id="WP_211597207.1">
    <property type="nucleotide sequence ID" value="NZ_JAGRQI010000003.1"/>
</dbReference>
<dbReference type="EMBL" id="JASAYJ010000003">
    <property type="protein sequence ID" value="MDP8186540.1"/>
    <property type="molecule type" value="Genomic_DNA"/>
</dbReference>
<feature type="transmembrane region" description="Helical" evidence="7">
    <location>
        <begin position="92"/>
        <end position="110"/>
    </location>
</feature>
<dbReference type="Pfam" id="PF12805">
    <property type="entry name" value="FUSC-like"/>
    <property type="match status" value="1"/>
</dbReference>
<evidence type="ECO:0000256" key="5">
    <source>
        <dbReference type="ARBA" id="ARBA00023136"/>
    </source>
</evidence>
<keyword evidence="4 7" id="KW-1133">Transmembrane helix</keyword>
<protein>
    <submittedName>
        <fullName evidence="10">YccS family putative transporter</fullName>
    </submittedName>
</protein>
<reference evidence="10" key="1">
    <citation type="journal article" date="2023" name="Front. Microbiol.">
        <title>Phylogeography and host specificity of Pasteurellaceae pathogenic to sea-farmed fish in the north-east Atlantic.</title>
        <authorList>
            <person name="Gulla S."/>
            <person name="Colquhoun D.J."/>
            <person name="Olsen A.B."/>
            <person name="Spilsberg B."/>
            <person name="Lagesen K."/>
            <person name="Aakesson C.P."/>
            <person name="Strom S."/>
            <person name="Manji F."/>
            <person name="Birkbeck T.H."/>
            <person name="Nilsen H.K."/>
        </authorList>
    </citation>
    <scope>NUCLEOTIDE SEQUENCE</scope>
    <source>
        <strain evidence="10">VIB1234</strain>
    </source>
</reference>
<feature type="transmembrane region" description="Helical" evidence="7">
    <location>
        <begin position="12"/>
        <end position="33"/>
    </location>
</feature>
<accession>A0AAW8CDN6</accession>
<gene>
    <name evidence="10" type="primary">yccS</name>
    <name evidence="10" type="ORF">QJU78_01925</name>
</gene>
<proteinExistence type="inferred from homology"/>
<dbReference type="AlphaFoldDB" id="A0AAW8CDN6"/>
<dbReference type="NCBIfam" id="TIGR01667">
    <property type="entry name" value="YCCS_YHFK"/>
    <property type="match status" value="1"/>
</dbReference>
<evidence type="ECO:0000256" key="3">
    <source>
        <dbReference type="ARBA" id="ARBA00022692"/>
    </source>
</evidence>
<evidence type="ECO:0000313" key="10">
    <source>
        <dbReference type="EMBL" id="MDP8186540.1"/>
    </source>
</evidence>
<evidence type="ECO:0000313" key="11">
    <source>
        <dbReference type="Proteomes" id="UP001230466"/>
    </source>
</evidence>
<feature type="transmembrane region" description="Helical" evidence="7">
    <location>
        <begin position="489"/>
        <end position="506"/>
    </location>
</feature>
<feature type="domain" description="Integral membrane protein YccS N-terminal" evidence="8">
    <location>
        <begin position="69"/>
        <end position="343"/>
    </location>
</feature>
<name>A0AAW8CDN6_9PAST</name>
<evidence type="ECO:0000256" key="2">
    <source>
        <dbReference type="ARBA" id="ARBA00022475"/>
    </source>
</evidence>
<feature type="transmembrane region" description="Helical" evidence="7">
    <location>
        <begin position="117"/>
        <end position="138"/>
    </location>
</feature>
<evidence type="ECO:0000256" key="1">
    <source>
        <dbReference type="ARBA" id="ARBA00004651"/>
    </source>
</evidence>
<evidence type="ECO:0000256" key="7">
    <source>
        <dbReference type="SAM" id="Phobius"/>
    </source>
</evidence>
<feature type="domain" description="Integral membrane bound transporter" evidence="9">
    <location>
        <begin position="406"/>
        <end position="528"/>
    </location>
</feature>
<feature type="transmembrane region" description="Helical" evidence="7">
    <location>
        <begin position="69"/>
        <end position="86"/>
    </location>
</feature>
<feature type="transmembrane region" description="Helical" evidence="7">
    <location>
        <begin position="39"/>
        <end position="57"/>
    </location>
</feature>
<dbReference type="InterPro" id="IPR010019">
    <property type="entry name" value="Integral_membrane_YccS"/>
</dbReference>
<evidence type="ECO:0000256" key="6">
    <source>
        <dbReference type="ARBA" id="ARBA00043993"/>
    </source>
</evidence>
<organism evidence="10 11">
    <name type="scientific">Pasteurella atlantica</name>
    <dbReference type="NCBI Taxonomy" id="2827233"/>
    <lineage>
        <taxon>Bacteria</taxon>
        <taxon>Pseudomonadati</taxon>
        <taxon>Pseudomonadota</taxon>
        <taxon>Gammaproteobacteria</taxon>
        <taxon>Pasteurellales</taxon>
        <taxon>Pasteurellaceae</taxon>
        <taxon>Pasteurella</taxon>
    </lineage>
</organism>
<dbReference type="Proteomes" id="UP001230466">
    <property type="component" value="Unassembled WGS sequence"/>
</dbReference>
<dbReference type="InterPro" id="IPR032692">
    <property type="entry name" value="YccS_N"/>
</dbReference>
<dbReference type="InterPro" id="IPR049453">
    <property type="entry name" value="Memb_transporter_dom"/>
</dbReference>